<feature type="domain" description="Pyruvate kinase barrel" evidence="13">
    <location>
        <begin position="313"/>
        <end position="579"/>
    </location>
</feature>
<dbReference type="GO" id="GO:0016301">
    <property type="term" value="F:kinase activity"/>
    <property type="evidence" value="ECO:0007669"/>
    <property type="project" value="UniProtKB-KW"/>
</dbReference>
<dbReference type="Gene3D" id="3.20.20.60">
    <property type="entry name" value="Phosphoenolpyruvate-binding domains"/>
    <property type="match status" value="2"/>
</dbReference>
<feature type="domain" description="Pyruvate kinase barrel" evidence="13">
    <location>
        <begin position="131"/>
        <end position="209"/>
    </location>
</feature>
<sequence length="619" mass="67296">MQEFVKELITQLDTVISNVEKEAEHQAEAIDKVAETHADGARNLVHYTALRNQELRKLQAGLSSVGATRLTTTEPAVLARLEAAHNVLDAYAGNELTYPAKTISDAFARADDILEEHADALFGPTSEETHSRIMVTLPAEAADDFELVKGFAEAGMELARINCAHDGLEAWERMIANVHEAASAVGREIRVAMDLAGPKVRTGEIEPGPAVNRARVTRTAAGEVTSPAKLYLSAIGSEVPTPPEEPGRPGVNLQVDPAWLENIEVGSVISLRDNRNSKRRFTVRDVREDGLVIAHGNQNAYIANTTMLEHNWERTRVSGVEPIEVRIRLHAGDCLVLTTSQEPAKVIEGQTTTIGCTAPEAVTALEVGHNVLFDDGSIAAVVVEKRKNGEHDEAVLEVTRAGANGVNLAAYKGINLPDTDIPLPSLTDEDLAAFEFVAHNADIANVSFIRTAADVANVLENLERIANEAPEKADRIRNLGIVLKIETIPAYEQLASVLLEGMRHPKLGIMVARGDLAVELGFARMAEVPRLIMQMAEAAHVPVIMATQILENLAKTGLPSRAEMTDAGYALRAECVMLNKGPHITDAIRILEEMSSRLGRSQRKNRQMLRRIGSWENAL</sequence>
<comment type="cofactor">
    <cofactor evidence="1">
        <name>K(+)</name>
        <dbReference type="ChEBI" id="CHEBI:29103"/>
    </cofactor>
</comment>
<dbReference type="SUPFAM" id="SSF51621">
    <property type="entry name" value="Phosphoenolpyruvate/pyruvate domain"/>
    <property type="match status" value="1"/>
</dbReference>
<evidence type="ECO:0000256" key="4">
    <source>
        <dbReference type="ARBA" id="ARBA00012142"/>
    </source>
</evidence>
<dbReference type="Pfam" id="PF00224">
    <property type="entry name" value="PK"/>
    <property type="match status" value="2"/>
</dbReference>
<dbReference type="InterPro" id="IPR015806">
    <property type="entry name" value="Pyrv_Knase_insert_dom_sf"/>
</dbReference>
<evidence type="ECO:0000313" key="14">
    <source>
        <dbReference type="EMBL" id="WIM67535.1"/>
    </source>
</evidence>
<dbReference type="EC" id="2.7.1.40" evidence="4"/>
<evidence type="ECO:0000256" key="5">
    <source>
        <dbReference type="ARBA" id="ARBA00022679"/>
    </source>
</evidence>
<dbReference type="InterPro" id="IPR015813">
    <property type="entry name" value="Pyrv/PenolPyrv_kinase-like_dom"/>
</dbReference>
<dbReference type="SUPFAM" id="SSF50800">
    <property type="entry name" value="PK beta-barrel domain-like"/>
    <property type="match status" value="1"/>
</dbReference>
<evidence type="ECO:0000256" key="1">
    <source>
        <dbReference type="ARBA" id="ARBA00001958"/>
    </source>
</evidence>
<comment type="similarity">
    <text evidence="3">Belongs to the pyruvate kinase family.</text>
</comment>
<keyword evidence="12 14" id="KW-0670">Pyruvate</keyword>
<comment type="pathway">
    <text evidence="2">Carbohydrate degradation; glycolysis; pyruvate from D-glyceraldehyde 3-phosphate: step 5/5.</text>
</comment>
<evidence type="ECO:0000256" key="11">
    <source>
        <dbReference type="ARBA" id="ARBA00023152"/>
    </source>
</evidence>
<dbReference type="InterPro" id="IPR001697">
    <property type="entry name" value="Pyr_Knase"/>
</dbReference>
<keyword evidence="10" id="KW-0460">Magnesium</keyword>
<evidence type="ECO:0000256" key="8">
    <source>
        <dbReference type="ARBA" id="ARBA00022777"/>
    </source>
</evidence>
<evidence type="ECO:0000256" key="6">
    <source>
        <dbReference type="ARBA" id="ARBA00022723"/>
    </source>
</evidence>
<evidence type="ECO:0000256" key="10">
    <source>
        <dbReference type="ARBA" id="ARBA00022842"/>
    </source>
</evidence>
<evidence type="ECO:0000259" key="13">
    <source>
        <dbReference type="Pfam" id="PF00224"/>
    </source>
</evidence>
<evidence type="ECO:0000256" key="12">
    <source>
        <dbReference type="ARBA" id="ARBA00023317"/>
    </source>
</evidence>
<keyword evidence="15" id="KW-1185">Reference proteome</keyword>
<organism evidence="14 15">
    <name type="scientific">Corynebacterium breve</name>
    <dbReference type="NCBI Taxonomy" id="3049799"/>
    <lineage>
        <taxon>Bacteria</taxon>
        <taxon>Bacillati</taxon>
        <taxon>Actinomycetota</taxon>
        <taxon>Actinomycetes</taxon>
        <taxon>Mycobacteriales</taxon>
        <taxon>Corynebacteriaceae</taxon>
        <taxon>Corynebacterium</taxon>
    </lineage>
</organism>
<dbReference type="EMBL" id="CP126969">
    <property type="protein sequence ID" value="WIM67535.1"/>
    <property type="molecule type" value="Genomic_DNA"/>
</dbReference>
<evidence type="ECO:0000256" key="3">
    <source>
        <dbReference type="ARBA" id="ARBA00008663"/>
    </source>
</evidence>
<proteinExistence type="inferred from homology"/>
<dbReference type="RefSeq" id="WP_284824691.1">
    <property type="nucleotide sequence ID" value="NZ_CP126969.1"/>
</dbReference>
<keyword evidence="6" id="KW-0479">Metal-binding</keyword>
<evidence type="ECO:0000256" key="2">
    <source>
        <dbReference type="ARBA" id="ARBA00004997"/>
    </source>
</evidence>
<keyword evidence="8 14" id="KW-0418">Kinase</keyword>
<evidence type="ECO:0000313" key="15">
    <source>
        <dbReference type="Proteomes" id="UP001225598"/>
    </source>
</evidence>
<dbReference type="InterPro" id="IPR011037">
    <property type="entry name" value="Pyrv_Knase-like_insert_dom_sf"/>
</dbReference>
<evidence type="ECO:0000256" key="7">
    <source>
        <dbReference type="ARBA" id="ARBA00022741"/>
    </source>
</evidence>
<reference evidence="14 15" key="1">
    <citation type="submission" date="2023-05" db="EMBL/GenBank/DDBJ databases">
        <title>Corynebacterium suedekumii sp. nov. and Corynebacterium breve sp. nov. isolated from raw cow's milk.</title>
        <authorList>
            <person name="Baer M.K."/>
            <person name="Mehl L."/>
            <person name="Hellmuth R."/>
            <person name="Marke G."/>
            <person name="Lipski A."/>
        </authorList>
    </citation>
    <scope>NUCLEOTIDE SEQUENCE [LARGE SCALE GENOMIC DNA]</scope>
    <source>
        <strain evidence="14 15">R4</strain>
    </source>
</reference>
<dbReference type="Proteomes" id="UP001225598">
    <property type="component" value="Chromosome"/>
</dbReference>
<gene>
    <name evidence="14" type="ORF">QP027_10610</name>
</gene>
<dbReference type="InterPro" id="IPR040442">
    <property type="entry name" value="Pyrv_kinase-like_dom_sf"/>
</dbReference>
<dbReference type="NCBIfam" id="NF011314">
    <property type="entry name" value="PRK14725.1"/>
    <property type="match status" value="1"/>
</dbReference>
<keyword evidence="9" id="KW-0067">ATP-binding</keyword>
<keyword evidence="5" id="KW-0808">Transferase</keyword>
<keyword evidence="11" id="KW-0324">Glycolysis</keyword>
<keyword evidence="7" id="KW-0547">Nucleotide-binding</keyword>
<dbReference type="InterPro" id="IPR015793">
    <property type="entry name" value="Pyrv_Knase_brl"/>
</dbReference>
<accession>A0ABY8VIZ7</accession>
<protein>
    <recommendedName>
        <fullName evidence="4">pyruvate kinase</fullName>
        <ecNumber evidence="4">2.7.1.40</ecNumber>
    </recommendedName>
</protein>
<evidence type="ECO:0000256" key="9">
    <source>
        <dbReference type="ARBA" id="ARBA00022840"/>
    </source>
</evidence>
<dbReference type="Gene3D" id="2.40.33.10">
    <property type="entry name" value="PK beta-barrel domain-like"/>
    <property type="match status" value="2"/>
</dbReference>
<name>A0ABY8VIZ7_9CORY</name>
<dbReference type="PANTHER" id="PTHR11817">
    <property type="entry name" value="PYRUVATE KINASE"/>
    <property type="match status" value="1"/>
</dbReference>